<reference evidence="2" key="1">
    <citation type="submission" date="2019-02" db="EMBL/GenBank/DDBJ databases">
        <authorList>
            <person name="Gruber-Vodicka R. H."/>
            <person name="Seah K. B. B."/>
        </authorList>
    </citation>
    <scope>NUCLEOTIDE SEQUENCE</scope>
    <source>
        <strain evidence="4">BECK_BY7</strain>
        <strain evidence="3">BECK_M6</strain>
        <strain evidence="2">BECK_M7</strain>
    </source>
</reference>
<comment type="similarity">
    <text evidence="1">Belongs to the phD/YefM antitoxin family.</text>
</comment>
<dbReference type="SUPFAM" id="SSF143120">
    <property type="entry name" value="YefM-like"/>
    <property type="match status" value="1"/>
</dbReference>
<evidence type="ECO:0000313" key="4">
    <source>
        <dbReference type="EMBL" id="VFK13472.1"/>
    </source>
</evidence>
<name>A0A450UXD6_9GAMM</name>
<dbReference type="EMBL" id="CAADFN010000003">
    <property type="protein sequence ID" value="VFK13472.1"/>
    <property type="molecule type" value="Genomic_DNA"/>
</dbReference>
<gene>
    <name evidence="3" type="ORF">BECKLFY1418A_GA0070994_11473</name>
    <name evidence="2" type="ORF">BECKLFY1418B_GA0070995_10973</name>
    <name evidence="4" type="ORF">BECKLFY1418C_GA0070996_100353</name>
</gene>
<evidence type="ECO:0000313" key="2">
    <source>
        <dbReference type="EMBL" id="VFJ97200.1"/>
    </source>
</evidence>
<dbReference type="Gene3D" id="3.40.1620.10">
    <property type="entry name" value="YefM-like domain"/>
    <property type="match status" value="1"/>
</dbReference>
<sequence length="72" mass="8120">MKMYTYSQARQHLSEVLNTAEYEEVIIRRRNGSAFSVAPKSMKPSPFDVPGIKTKATTEEILDAISESRASR</sequence>
<dbReference type="EMBL" id="CAADFH010000147">
    <property type="protein sequence ID" value="VFK01446.1"/>
    <property type="molecule type" value="Genomic_DNA"/>
</dbReference>
<evidence type="ECO:0000256" key="1">
    <source>
        <dbReference type="ARBA" id="ARBA00009981"/>
    </source>
</evidence>
<dbReference type="EMBL" id="CAADFF010000097">
    <property type="protein sequence ID" value="VFJ97200.1"/>
    <property type="molecule type" value="Genomic_DNA"/>
</dbReference>
<protein>
    <submittedName>
        <fullName evidence="2">Antitoxin Phd_YefM, type II toxin-antitoxin system</fullName>
    </submittedName>
</protein>
<accession>A0A450UXD6</accession>
<organism evidence="2">
    <name type="scientific">Candidatus Kentrum sp. LFY</name>
    <dbReference type="NCBI Taxonomy" id="2126342"/>
    <lineage>
        <taxon>Bacteria</taxon>
        <taxon>Pseudomonadati</taxon>
        <taxon>Pseudomonadota</taxon>
        <taxon>Gammaproteobacteria</taxon>
        <taxon>Candidatus Kentrum</taxon>
    </lineage>
</organism>
<dbReference type="AlphaFoldDB" id="A0A450UXD6"/>
<evidence type="ECO:0000313" key="3">
    <source>
        <dbReference type="EMBL" id="VFK01446.1"/>
    </source>
</evidence>
<dbReference type="InterPro" id="IPR036165">
    <property type="entry name" value="YefM-like_sf"/>
</dbReference>
<proteinExistence type="inferred from homology"/>